<dbReference type="GO" id="GO:0005886">
    <property type="term" value="C:plasma membrane"/>
    <property type="evidence" value="ECO:0007669"/>
    <property type="project" value="UniProtKB-SubCell"/>
</dbReference>
<evidence type="ECO:0000256" key="3">
    <source>
        <dbReference type="ARBA" id="ARBA00022475"/>
    </source>
</evidence>
<comment type="function">
    <text evidence="1">VSG forms a coat on the surface of the parasite. The trypanosome evades the immune response of the host by expressing a series of antigenically distinct VSGs from an estimated 1000 VSG genes.</text>
</comment>
<dbReference type="InterPro" id="IPR025932">
    <property type="entry name" value="Trypano_VSG_B_N_dom"/>
</dbReference>
<comment type="subcellular location">
    <subcellularLocation>
        <location evidence="2">Cell membrane</location>
        <topology evidence="2">Lipid-anchor</topology>
        <topology evidence="2">GPI-anchor</topology>
    </subcellularLocation>
</comment>
<evidence type="ECO:0000256" key="8">
    <source>
        <dbReference type="ARBA" id="ARBA00023288"/>
    </source>
</evidence>
<evidence type="ECO:0000256" key="9">
    <source>
        <dbReference type="SAM" id="SignalP"/>
    </source>
</evidence>
<evidence type="ECO:0000256" key="6">
    <source>
        <dbReference type="ARBA" id="ARBA00023136"/>
    </source>
</evidence>
<evidence type="ECO:0000259" key="10">
    <source>
        <dbReference type="Pfam" id="PF13206"/>
    </source>
</evidence>
<protein>
    <submittedName>
        <fullName evidence="11">Variant surface glycoprotein 1125.1562</fullName>
    </submittedName>
</protein>
<accession>A0A1J0R7K6</accession>
<organism evidence="11">
    <name type="scientific">Trypanosoma brucei</name>
    <dbReference type="NCBI Taxonomy" id="5691"/>
    <lineage>
        <taxon>Eukaryota</taxon>
        <taxon>Discoba</taxon>
        <taxon>Euglenozoa</taxon>
        <taxon>Kinetoplastea</taxon>
        <taxon>Metakinetoplastina</taxon>
        <taxon>Trypanosomatida</taxon>
        <taxon>Trypanosomatidae</taxon>
        <taxon>Trypanosoma</taxon>
    </lineage>
</organism>
<dbReference type="EMBL" id="KX699790">
    <property type="protein sequence ID" value="APD73746.1"/>
    <property type="molecule type" value="Genomic_DNA"/>
</dbReference>
<dbReference type="AlphaFoldDB" id="A0A1J0R7K6"/>
<proteinExistence type="predicted"/>
<name>A0A1J0R7K6_9TRYP</name>
<reference evidence="11" key="1">
    <citation type="submission" date="2016-08" db="EMBL/GenBank/DDBJ databases">
        <title>VSG repertoire of Trypanosoma brucei EATRO 1125.</title>
        <authorList>
            <person name="Cross G.A."/>
        </authorList>
    </citation>
    <scope>NUCLEOTIDE SEQUENCE</scope>
    <source>
        <strain evidence="11">EATRO 1125</strain>
    </source>
</reference>
<evidence type="ECO:0000256" key="2">
    <source>
        <dbReference type="ARBA" id="ARBA00004609"/>
    </source>
</evidence>
<evidence type="ECO:0000313" key="11">
    <source>
        <dbReference type="EMBL" id="APD73746.1"/>
    </source>
</evidence>
<keyword evidence="6" id="KW-0472">Membrane</keyword>
<keyword evidence="4" id="KW-0336">GPI-anchor</keyword>
<evidence type="ECO:0000256" key="1">
    <source>
        <dbReference type="ARBA" id="ARBA00002523"/>
    </source>
</evidence>
<keyword evidence="8" id="KW-0449">Lipoprotein</keyword>
<feature type="chain" id="PRO_5013198693" evidence="9">
    <location>
        <begin position="24"/>
        <end position="279"/>
    </location>
</feature>
<keyword evidence="3" id="KW-1003">Cell membrane</keyword>
<dbReference type="VEuPathDB" id="TriTrypDB:Tb427_000235300"/>
<evidence type="ECO:0000256" key="7">
    <source>
        <dbReference type="ARBA" id="ARBA00023180"/>
    </source>
</evidence>
<dbReference type="GO" id="GO:0098552">
    <property type="term" value="C:side of membrane"/>
    <property type="evidence" value="ECO:0007669"/>
    <property type="project" value="UniProtKB-KW"/>
</dbReference>
<keyword evidence="7" id="KW-0325">Glycoprotein</keyword>
<feature type="signal peptide" evidence="9">
    <location>
        <begin position="1"/>
        <end position="23"/>
    </location>
</feature>
<evidence type="ECO:0000256" key="5">
    <source>
        <dbReference type="ARBA" id="ARBA00022729"/>
    </source>
</evidence>
<keyword evidence="5 9" id="KW-0732">Signal</keyword>
<feature type="domain" description="Trypanosome variant surface glycoprotein B-type N-terminal" evidence="10">
    <location>
        <begin position="15"/>
        <end position="264"/>
    </location>
</feature>
<evidence type="ECO:0000256" key="4">
    <source>
        <dbReference type="ARBA" id="ARBA00022622"/>
    </source>
</evidence>
<sequence>MECILRATVAIVSLQITLQQVAATAGNGANAAEFRVLCMLTNLAQANLKQELPQITVNKVAIETIEEINLTMADESWSKKFPTDPSTEIKTLQPKGFPEGETQQTCVENYNRWAAAAIRLAGKPEDSKRKSLPKTMKTAESVKRAAIQVLELLNASNRLFNSYVETLQPVLDPEKTKIKGHLVSALDGAGASALDGSDQQTSPNAANRNVACSGKNACTSLTHDSICLCAVDSTASTAHTCGFDTRGSKSGLWSAITGNVENAYGMSFGQRVKKFKIVS</sequence>
<dbReference type="Pfam" id="PF13206">
    <property type="entry name" value="VSG_B"/>
    <property type="match status" value="1"/>
</dbReference>